<evidence type="ECO:0000256" key="1">
    <source>
        <dbReference type="SAM" id="MobiDB-lite"/>
    </source>
</evidence>
<dbReference type="AlphaFoldDB" id="A0A3B0Y5F9"/>
<dbReference type="EMBL" id="UOFI01000200">
    <property type="protein sequence ID" value="VAW70592.1"/>
    <property type="molecule type" value="Genomic_DNA"/>
</dbReference>
<protein>
    <submittedName>
        <fullName evidence="2">Uncharacterized protein</fullName>
    </submittedName>
</protein>
<sequence length="160" mass="17925">MEIALTGFRPRFNTVTTDANRQRQQQNVQRQSSSSDQRESERQKNNQKSDQNNQARAQARQRTPAQNAVDSAGEKGRVINGEVLSSETVRVNRRESSRGSAGADILFSRRADSQQAPLSGQPSNRKIPVEQALQTFRDNESLVLNENSPRQVSGIIDEYV</sequence>
<feature type="compositionally biased region" description="Low complexity" evidence="1">
    <location>
        <begin position="46"/>
        <end position="68"/>
    </location>
</feature>
<name>A0A3B0Y5F9_9ZZZZ</name>
<feature type="compositionally biased region" description="Polar residues" evidence="1">
    <location>
        <begin position="113"/>
        <end position="124"/>
    </location>
</feature>
<evidence type="ECO:0000313" key="2">
    <source>
        <dbReference type="EMBL" id="VAW70592.1"/>
    </source>
</evidence>
<feature type="compositionally biased region" description="Low complexity" evidence="1">
    <location>
        <begin position="22"/>
        <end position="35"/>
    </location>
</feature>
<feature type="region of interest" description="Disordered" evidence="1">
    <location>
        <begin position="1"/>
        <end position="126"/>
    </location>
</feature>
<reference evidence="2" key="1">
    <citation type="submission" date="2018-06" db="EMBL/GenBank/DDBJ databases">
        <authorList>
            <person name="Zhirakovskaya E."/>
        </authorList>
    </citation>
    <scope>NUCLEOTIDE SEQUENCE</scope>
</reference>
<gene>
    <name evidence="2" type="ORF">MNBD_GAMMA09-649</name>
</gene>
<proteinExistence type="predicted"/>
<organism evidence="2">
    <name type="scientific">hydrothermal vent metagenome</name>
    <dbReference type="NCBI Taxonomy" id="652676"/>
    <lineage>
        <taxon>unclassified sequences</taxon>
        <taxon>metagenomes</taxon>
        <taxon>ecological metagenomes</taxon>
    </lineage>
</organism>
<accession>A0A3B0Y5F9</accession>